<evidence type="ECO:0000313" key="1">
    <source>
        <dbReference type="EMBL" id="KAK1398199.1"/>
    </source>
</evidence>
<proteinExistence type="predicted"/>
<dbReference type="EMBL" id="JAUIZM010000002">
    <property type="protein sequence ID" value="KAK1398199.1"/>
    <property type="molecule type" value="Genomic_DNA"/>
</dbReference>
<keyword evidence="2" id="KW-1185">Reference proteome</keyword>
<reference evidence="1" key="1">
    <citation type="submission" date="2023-02" db="EMBL/GenBank/DDBJ databases">
        <title>Genome of toxic invasive species Heracleum sosnowskyi carries increased number of genes despite the absence of recent whole-genome duplications.</title>
        <authorList>
            <person name="Schelkunov M."/>
            <person name="Shtratnikova V."/>
            <person name="Makarenko M."/>
            <person name="Klepikova A."/>
            <person name="Omelchenko D."/>
            <person name="Novikova G."/>
            <person name="Obukhova E."/>
            <person name="Bogdanov V."/>
            <person name="Penin A."/>
            <person name="Logacheva M."/>
        </authorList>
    </citation>
    <scope>NUCLEOTIDE SEQUENCE</scope>
    <source>
        <strain evidence="1">Hsosn_3</strain>
        <tissue evidence="1">Leaf</tissue>
    </source>
</reference>
<gene>
    <name evidence="1" type="ORF">POM88_008062</name>
</gene>
<organism evidence="1 2">
    <name type="scientific">Heracleum sosnowskyi</name>
    <dbReference type="NCBI Taxonomy" id="360622"/>
    <lineage>
        <taxon>Eukaryota</taxon>
        <taxon>Viridiplantae</taxon>
        <taxon>Streptophyta</taxon>
        <taxon>Embryophyta</taxon>
        <taxon>Tracheophyta</taxon>
        <taxon>Spermatophyta</taxon>
        <taxon>Magnoliopsida</taxon>
        <taxon>eudicotyledons</taxon>
        <taxon>Gunneridae</taxon>
        <taxon>Pentapetalae</taxon>
        <taxon>asterids</taxon>
        <taxon>campanulids</taxon>
        <taxon>Apiales</taxon>
        <taxon>Apiaceae</taxon>
        <taxon>Apioideae</taxon>
        <taxon>apioid superclade</taxon>
        <taxon>Tordylieae</taxon>
        <taxon>Tordyliinae</taxon>
        <taxon>Heracleum</taxon>
    </lineage>
</organism>
<protein>
    <submittedName>
        <fullName evidence="1">Uncharacterized protein</fullName>
    </submittedName>
</protein>
<evidence type="ECO:0000313" key="2">
    <source>
        <dbReference type="Proteomes" id="UP001237642"/>
    </source>
</evidence>
<dbReference type="AlphaFoldDB" id="A0AAD8J5Y6"/>
<comment type="caution">
    <text evidence="1">The sequence shown here is derived from an EMBL/GenBank/DDBJ whole genome shotgun (WGS) entry which is preliminary data.</text>
</comment>
<accession>A0AAD8J5Y6</accession>
<sequence>MKEVTMELEGLRNFTKHPWANRHGHEEIESLISSTEAHRSDLYEIQLSSYNNIGHDSEQYSLGTANSELHIDNHMAARCCDRSGFISGVTNMYGQNILIANVITVVGCDDYGNIYQADNDYLPKGCSTTCHNAGEVPKDEISGTGCCQVNSNTIQISEQNFSKF</sequence>
<name>A0AAD8J5Y6_9APIA</name>
<reference evidence="1" key="2">
    <citation type="submission" date="2023-05" db="EMBL/GenBank/DDBJ databases">
        <authorList>
            <person name="Schelkunov M.I."/>
        </authorList>
    </citation>
    <scope>NUCLEOTIDE SEQUENCE</scope>
    <source>
        <strain evidence="1">Hsosn_3</strain>
        <tissue evidence="1">Leaf</tissue>
    </source>
</reference>
<dbReference type="Proteomes" id="UP001237642">
    <property type="component" value="Unassembled WGS sequence"/>
</dbReference>